<dbReference type="Pfam" id="PF14715">
    <property type="entry name" value="FixP_N"/>
    <property type="match status" value="1"/>
</dbReference>
<dbReference type="Pfam" id="PF13442">
    <property type="entry name" value="Cytochrome_CBB3"/>
    <property type="match status" value="1"/>
</dbReference>
<dbReference type="GO" id="GO:0009055">
    <property type="term" value="F:electron transfer activity"/>
    <property type="evidence" value="ECO:0007669"/>
    <property type="project" value="InterPro"/>
</dbReference>
<keyword evidence="6" id="KW-1133">Transmembrane helix</keyword>
<dbReference type="PANTHER" id="PTHR33751">
    <property type="entry name" value="CBB3-TYPE CYTOCHROME C OXIDASE SUBUNIT FIXP"/>
    <property type="match status" value="1"/>
</dbReference>
<evidence type="ECO:0000313" key="9">
    <source>
        <dbReference type="EMBL" id="NEN23934.1"/>
    </source>
</evidence>
<feature type="transmembrane region" description="Helical" evidence="6">
    <location>
        <begin position="119"/>
        <end position="138"/>
    </location>
</feature>
<sequence>MNKAKIIATIILSTGALPLLAQATGAATSSSSFMNGPNIMLGLVAIAQLIAIVSVAGYIRKISGRTDQFIKMRKIKDAQNVKHLILLAVFTGFSGMAVAQDATAAAASGSSMDPNTLMLLVLNFVLLLVFAYVVRLLFKTVSWLMPPKTAEEIAVEAAAEEKQTTFSKVFTDAVPVEREDEIMLDHEYDGIRELDNNLPPWWVWMFYATIIYAFVYLIYYHVLPYGQSQEEEYISELKQADMEKEAYLATAKNLIDENSVVYLEDAADLAAGKTIYLANCQACHQADGGGGVGPNLTDEYWIHGGGMSDIFKTVKYGVPTKGMIAWESQLNPTQMAQVSSFIHSLSGTVPASPKEPQGEVWRPENSDEIAPDSLIKEEPITPAPEVEKEEPDKATAAVK</sequence>
<evidence type="ECO:0000256" key="1">
    <source>
        <dbReference type="ARBA" id="ARBA00022617"/>
    </source>
</evidence>
<feature type="signal peptide" evidence="7">
    <location>
        <begin position="1"/>
        <end position="21"/>
    </location>
</feature>
<keyword evidence="10" id="KW-1185">Reference proteome</keyword>
<evidence type="ECO:0000256" key="4">
    <source>
        <dbReference type="PROSITE-ProRule" id="PRU00433"/>
    </source>
</evidence>
<keyword evidence="1 4" id="KW-0349">Heme</keyword>
<gene>
    <name evidence="9" type="ORF">G3O08_10530</name>
</gene>
<comment type="caution">
    <text evidence="9">The sequence shown here is derived from an EMBL/GenBank/DDBJ whole genome shotgun (WGS) entry which is preliminary data.</text>
</comment>
<keyword evidence="6" id="KW-0472">Membrane</keyword>
<evidence type="ECO:0000259" key="8">
    <source>
        <dbReference type="PROSITE" id="PS51007"/>
    </source>
</evidence>
<keyword evidence="6" id="KW-0812">Transmembrane</keyword>
<evidence type="ECO:0000256" key="7">
    <source>
        <dbReference type="SAM" id="SignalP"/>
    </source>
</evidence>
<evidence type="ECO:0000256" key="2">
    <source>
        <dbReference type="ARBA" id="ARBA00022723"/>
    </source>
</evidence>
<dbReference type="Proteomes" id="UP000486602">
    <property type="component" value="Unassembled WGS sequence"/>
</dbReference>
<feature type="transmembrane region" description="Helical" evidence="6">
    <location>
        <begin position="80"/>
        <end position="99"/>
    </location>
</feature>
<feature type="domain" description="Cytochrome c" evidence="8">
    <location>
        <begin position="267"/>
        <end position="346"/>
    </location>
</feature>
<dbReference type="InterPro" id="IPR038414">
    <property type="entry name" value="CcoP_N_sf"/>
</dbReference>
<dbReference type="InterPro" id="IPR036909">
    <property type="entry name" value="Cyt_c-like_dom_sf"/>
</dbReference>
<dbReference type="EMBL" id="JAAGVY010000017">
    <property type="protein sequence ID" value="NEN23934.1"/>
    <property type="molecule type" value="Genomic_DNA"/>
</dbReference>
<dbReference type="InterPro" id="IPR032858">
    <property type="entry name" value="CcoP_N"/>
</dbReference>
<dbReference type="AlphaFoldDB" id="A0A7K3WR41"/>
<reference evidence="9 10" key="1">
    <citation type="submission" date="2020-02" db="EMBL/GenBank/DDBJ databases">
        <title>Out from the shadows clarifying the taxonomy of the family Cryomorphaceae and related taxa by utilizing the GTDB taxonomic framework.</title>
        <authorList>
            <person name="Bowman J.P."/>
        </authorList>
    </citation>
    <scope>NUCLEOTIDE SEQUENCE [LARGE SCALE GENOMIC DNA]</scope>
    <source>
        <strain evidence="9 10">QSSC 1-22</strain>
    </source>
</reference>
<evidence type="ECO:0000256" key="3">
    <source>
        <dbReference type="ARBA" id="ARBA00023004"/>
    </source>
</evidence>
<organism evidence="9 10">
    <name type="scientific">Cryomorpha ignava</name>
    <dbReference type="NCBI Taxonomy" id="101383"/>
    <lineage>
        <taxon>Bacteria</taxon>
        <taxon>Pseudomonadati</taxon>
        <taxon>Bacteroidota</taxon>
        <taxon>Flavobacteriia</taxon>
        <taxon>Flavobacteriales</taxon>
        <taxon>Cryomorphaceae</taxon>
        <taxon>Cryomorpha</taxon>
    </lineage>
</organism>
<evidence type="ECO:0000313" key="10">
    <source>
        <dbReference type="Proteomes" id="UP000486602"/>
    </source>
</evidence>
<dbReference type="SUPFAM" id="SSF46626">
    <property type="entry name" value="Cytochrome c"/>
    <property type="match status" value="1"/>
</dbReference>
<proteinExistence type="predicted"/>
<dbReference type="InterPro" id="IPR050597">
    <property type="entry name" value="Cytochrome_c_Oxidase_Subunit"/>
</dbReference>
<feature type="transmembrane region" description="Helical" evidence="6">
    <location>
        <begin position="201"/>
        <end position="222"/>
    </location>
</feature>
<keyword evidence="3 4" id="KW-0408">Iron</keyword>
<dbReference type="PROSITE" id="PS51007">
    <property type="entry name" value="CYTC"/>
    <property type="match status" value="1"/>
</dbReference>
<dbReference type="Gene3D" id="1.10.760.10">
    <property type="entry name" value="Cytochrome c-like domain"/>
    <property type="match status" value="1"/>
</dbReference>
<evidence type="ECO:0000256" key="6">
    <source>
        <dbReference type="SAM" id="Phobius"/>
    </source>
</evidence>
<evidence type="ECO:0000256" key="5">
    <source>
        <dbReference type="SAM" id="MobiDB-lite"/>
    </source>
</evidence>
<feature type="region of interest" description="Disordered" evidence="5">
    <location>
        <begin position="347"/>
        <end position="399"/>
    </location>
</feature>
<dbReference type="Gene3D" id="6.10.280.130">
    <property type="match status" value="1"/>
</dbReference>
<dbReference type="RefSeq" id="WP_163285326.1">
    <property type="nucleotide sequence ID" value="NZ_JAAGVY010000017.1"/>
</dbReference>
<dbReference type="GO" id="GO:0020037">
    <property type="term" value="F:heme binding"/>
    <property type="evidence" value="ECO:0007669"/>
    <property type="project" value="InterPro"/>
</dbReference>
<dbReference type="InterPro" id="IPR009056">
    <property type="entry name" value="Cyt_c-like_dom"/>
</dbReference>
<protein>
    <submittedName>
        <fullName evidence="9">C-type cytochrome</fullName>
    </submittedName>
</protein>
<dbReference type="PANTHER" id="PTHR33751:SF1">
    <property type="entry name" value="CBB3-TYPE CYTOCHROME C OXIDASE SUBUNIT FIXP"/>
    <property type="match status" value="1"/>
</dbReference>
<keyword evidence="2 4" id="KW-0479">Metal-binding</keyword>
<feature type="chain" id="PRO_5029768013" evidence="7">
    <location>
        <begin position="22"/>
        <end position="399"/>
    </location>
</feature>
<keyword evidence="7" id="KW-0732">Signal</keyword>
<dbReference type="GO" id="GO:0046872">
    <property type="term" value="F:metal ion binding"/>
    <property type="evidence" value="ECO:0007669"/>
    <property type="project" value="UniProtKB-KW"/>
</dbReference>
<name>A0A7K3WR41_9FLAO</name>
<feature type="transmembrane region" description="Helical" evidence="6">
    <location>
        <begin position="39"/>
        <end position="59"/>
    </location>
</feature>
<accession>A0A7K3WR41</accession>